<dbReference type="AlphaFoldDB" id="A0A1H9JNP6"/>
<dbReference type="RefSeq" id="WP_074723045.1">
    <property type="nucleotide sequence ID" value="NZ_CBCRVS010000004.1"/>
</dbReference>
<dbReference type="EMBL" id="FOFZ01000005">
    <property type="protein sequence ID" value="SEQ88450.1"/>
    <property type="molecule type" value="Genomic_DNA"/>
</dbReference>
<dbReference type="OrthoDB" id="1366666at2"/>
<sequence length="71" mass="8142">MTNSEKIRKVNELLIEVIKDEEHQVESSLSGLKDVVLSIIADYWLTVREPEIFMANVEIDIEENVTEAVLL</sequence>
<protein>
    <submittedName>
        <fullName evidence="1">Uncharacterized protein</fullName>
    </submittedName>
</protein>
<dbReference type="Proteomes" id="UP000183658">
    <property type="component" value="Unassembled WGS sequence"/>
</dbReference>
<name>A0A1H9JNP6_FLAFI</name>
<keyword evidence="2" id="KW-1185">Reference proteome</keyword>
<reference evidence="2" key="1">
    <citation type="submission" date="2016-10" db="EMBL/GenBank/DDBJ databases">
        <authorList>
            <person name="Varghese N."/>
            <person name="Submissions S."/>
        </authorList>
    </citation>
    <scope>NUCLEOTIDE SEQUENCE [LARGE SCALE GENOMIC DNA]</scope>
    <source>
        <strain evidence="2">DSM 15719</strain>
    </source>
</reference>
<proteinExistence type="predicted"/>
<evidence type="ECO:0000313" key="1">
    <source>
        <dbReference type="EMBL" id="SEQ88450.1"/>
    </source>
</evidence>
<gene>
    <name evidence="1" type="ORF">SAMN05444355_10510</name>
</gene>
<organism evidence="1 2">
    <name type="scientific">Flavobacterium frigoris</name>
    <dbReference type="NCBI Taxonomy" id="229204"/>
    <lineage>
        <taxon>Bacteria</taxon>
        <taxon>Pseudomonadati</taxon>
        <taxon>Bacteroidota</taxon>
        <taxon>Flavobacteriia</taxon>
        <taxon>Flavobacteriales</taxon>
        <taxon>Flavobacteriaceae</taxon>
        <taxon>Flavobacterium</taxon>
    </lineage>
</organism>
<accession>A0A1H9JNP6</accession>
<evidence type="ECO:0000313" key="2">
    <source>
        <dbReference type="Proteomes" id="UP000183658"/>
    </source>
</evidence>